<sequence length="307" mass="32192">MGAPITVGVDGFAESPPAAHWAAREALLRDLRLRLIHAWNPPSPPAPALPHEDDPSYWSQRLLADLVDELRDTHPGLRVSAELVPRETVPALLDAARDAEMLVLGSSGRDTPGGFLLGSTGRQILAHGVHPVIMVHADDQPLTADVTVGVSLRQPNEEALRFAFDAAARRGGVLRAVHAGASGSGHGEAVRREGAAGHEEAVRHEEAAGHREAVRHEEAAGDEEGAGAEGALEAALRPWRERYPGVPVAEALTSERPALGVVHTAPGSGLLVLGRDETEPGPVPHLGSVIHAAVHHAPCPVAVVPRG</sequence>
<protein>
    <submittedName>
        <fullName evidence="4">Universal stress protein</fullName>
    </submittedName>
</protein>
<feature type="domain" description="UspA" evidence="3">
    <location>
        <begin position="4"/>
        <end position="136"/>
    </location>
</feature>
<dbReference type="PANTHER" id="PTHR46268:SF6">
    <property type="entry name" value="UNIVERSAL STRESS PROTEIN UP12"/>
    <property type="match status" value="1"/>
</dbReference>
<evidence type="ECO:0000259" key="3">
    <source>
        <dbReference type="Pfam" id="PF00582"/>
    </source>
</evidence>
<feature type="compositionally biased region" description="Basic and acidic residues" evidence="2">
    <location>
        <begin position="188"/>
        <end position="219"/>
    </location>
</feature>
<organism evidence="4 5">
    <name type="scientific">Streptomyces rhizosphaericus</name>
    <dbReference type="NCBI Taxonomy" id="114699"/>
    <lineage>
        <taxon>Bacteria</taxon>
        <taxon>Bacillati</taxon>
        <taxon>Actinomycetota</taxon>
        <taxon>Actinomycetes</taxon>
        <taxon>Kitasatosporales</taxon>
        <taxon>Streptomycetaceae</taxon>
        <taxon>Streptomyces</taxon>
        <taxon>Streptomyces violaceusniger group</taxon>
    </lineage>
</organism>
<dbReference type="InterPro" id="IPR006016">
    <property type="entry name" value="UspA"/>
</dbReference>
<dbReference type="InterPro" id="IPR006015">
    <property type="entry name" value="Universal_stress_UspA"/>
</dbReference>
<dbReference type="PANTHER" id="PTHR46268">
    <property type="entry name" value="STRESS RESPONSE PROTEIN NHAX"/>
    <property type="match status" value="1"/>
</dbReference>
<feature type="region of interest" description="Disordered" evidence="2">
    <location>
        <begin position="179"/>
        <end position="229"/>
    </location>
</feature>
<comment type="similarity">
    <text evidence="1">Belongs to the universal stress protein A family.</text>
</comment>
<dbReference type="EMBL" id="JAAIKT010000019">
    <property type="protein sequence ID" value="NEW72129.1"/>
    <property type="molecule type" value="Genomic_DNA"/>
</dbReference>
<dbReference type="Proteomes" id="UP000476310">
    <property type="component" value="Unassembled WGS sequence"/>
</dbReference>
<dbReference type="InterPro" id="IPR014729">
    <property type="entry name" value="Rossmann-like_a/b/a_fold"/>
</dbReference>
<dbReference type="SUPFAM" id="SSF52402">
    <property type="entry name" value="Adenine nucleotide alpha hydrolases-like"/>
    <property type="match status" value="2"/>
</dbReference>
<dbReference type="RefSeq" id="WP_164428334.1">
    <property type="nucleotide sequence ID" value="NZ_JAAIKT010000019.1"/>
</dbReference>
<reference evidence="4" key="1">
    <citation type="submission" date="2020-02" db="EMBL/GenBank/DDBJ databases">
        <title>A new Streptomyces sp. for controlling soil-borne diseases.</title>
        <authorList>
            <person name="Li X."/>
            <person name="Tian Y."/>
            <person name="Gao K."/>
        </authorList>
    </citation>
    <scope>NUCLEOTIDE SEQUENCE [LARGE SCALE GENOMIC DNA]</scope>
    <source>
        <strain evidence="4">0250</strain>
    </source>
</reference>
<feature type="domain" description="UspA" evidence="3">
    <location>
        <begin position="146"/>
        <end position="305"/>
    </location>
</feature>
<comment type="caution">
    <text evidence="4">The sequence shown here is derived from an EMBL/GenBank/DDBJ whole genome shotgun (WGS) entry which is preliminary data.</text>
</comment>
<evidence type="ECO:0000313" key="4">
    <source>
        <dbReference type="EMBL" id="NEW72129.1"/>
    </source>
</evidence>
<gene>
    <name evidence="4" type="ORF">G4H13_17420</name>
</gene>
<accession>A0A6G4AHF3</accession>
<evidence type="ECO:0000256" key="2">
    <source>
        <dbReference type="SAM" id="MobiDB-lite"/>
    </source>
</evidence>
<dbReference type="AlphaFoldDB" id="A0A6G4AHF3"/>
<evidence type="ECO:0000256" key="1">
    <source>
        <dbReference type="ARBA" id="ARBA00008791"/>
    </source>
</evidence>
<dbReference type="PRINTS" id="PR01438">
    <property type="entry name" value="UNVRSLSTRESS"/>
</dbReference>
<dbReference type="Pfam" id="PF00582">
    <property type="entry name" value="Usp"/>
    <property type="match status" value="2"/>
</dbReference>
<name>A0A6G4AHF3_9ACTN</name>
<proteinExistence type="inferred from homology"/>
<keyword evidence="5" id="KW-1185">Reference proteome</keyword>
<dbReference type="Gene3D" id="3.40.50.620">
    <property type="entry name" value="HUPs"/>
    <property type="match status" value="2"/>
</dbReference>
<evidence type="ECO:0000313" key="5">
    <source>
        <dbReference type="Proteomes" id="UP000476310"/>
    </source>
</evidence>